<dbReference type="Proteomes" id="UP000204349">
    <property type="component" value="Segment"/>
</dbReference>
<dbReference type="Pfam" id="PF06380">
    <property type="entry name" value="DUF1072"/>
    <property type="match status" value="1"/>
</dbReference>
<dbReference type="EMBL" id="AF218798">
    <property type="protein sequence ID" value="AAF26428.1"/>
    <property type="molecule type" value="Genomic_RNA"/>
</dbReference>
<keyword evidence="1" id="KW-1133">Transmembrane helix</keyword>
<dbReference type="KEGG" id="vg:1489886"/>
<reference evidence="2" key="1">
    <citation type="submission" date="2003-04" db="EMBL/GenBank/DDBJ databases">
        <title>Sequences of novel luteovirus and polerovirus isolates.</title>
        <authorList>
            <person name="Beckett R.J."/>
            <person name="Miller W.A."/>
        </authorList>
    </citation>
    <scope>NUCLEOTIDE SEQUENCE [LARGE SCALE GENOMIC DNA]</scope>
</reference>
<evidence type="ECO:0000313" key="2">
    <source>
        <dbReference type="EMBL" id="AAF26428.1"/>
    </source>
</evidence>
<proteinExistence type="predicted"/>
<evidence type="ECO:0000313" key="3">
    <source>
        <dbReference type="Proteomes" id="UP000204349"/>
    </source>
</evidence>
<organism evidence="2 3">
    <name type="scientific">Barley yellow dwarf virus-PAS</name>
    <dbReference type="NCBI Taxonomy" id="2169985"/>
    <lineage>
        <taxon>Viruses</taxon>
        <taxon>Riboviria</taxon>
        <taxon>Orthornavirae</taxon>
        <taxon>Kitrinoviricota</taxon>
        <taxon>Tolucaviricetes</taxon>
        <taxon>Tolivirales</taxon>
        <taxon>Tombusviridae</taxon>
        <taxon>Regressovirinae</taxon>
        <taxon>Luteovirus</taxon>
        <taxon>Luteovirus pashordei</taxon>
    </lineage>
</organism>
<dbReference type="InterPro" id="IPR009426">
    <property type="entry name" value="BYDV_Gp6"/>
</dbReference>
<keyword evidence="1" id="KW-0472">Membrane</keyword>
<dbReference type="RefSeq" id="NP_037640.1">
    <property type="nucleotide sequence ID" value="NC_002160.2"/>
</dbReference>
<evidence type="ECO:0000256" key="1">
    <source>
        <dbReference type="SAM" id="Phobius"/>
    </source>
</evidence>
<accession>Q9J1A4</accession>
<keyword evidence="3" id="KW-1185">Reference proteome</keyword>
<feature type="transmembrane region" description="Helical" evidence="1">
    <location>
        <begin position="6"/>
        <end position="35"/>
    </location>
</feature>
<keyword evidence="1" id="KW-0812">Transmembrane</keyword>
<sequence length="39" mass="4046">MDDLHVIAVCMLAMTTFTAVGVVLGCCIGCIEALCGSKR</sequence>
<protein>
    <submittedName>
        <fullName evidence="2">P6 protein</fullName>
    </submittedName>
</protein>
<name>Q9J1A4_9TOMB</name>
<dbReference type="GeneID" id="1489886"/>